<name>A0A0H4T5I5_9DELT</name>
<feature type="signal peptide" evidence="1">
    <location>
        <begin position="1"/>
        <end position="20"/>
    </location>
</feature>
<dbReference type="InterPro" id="IPR025500">
    <property type="entry name" value="DUF4390"/>
</dbReference>
<dbReference type="AlphaFoldDB" id="A0A0H4T5I5"/>
<proteinExistence type="predicted"/>
<protein>
    <recommendedName>
        <fullName evidence="3">DUF4390 domain-containing protein</fullName>
    </recommendedName>
</protein>
<evidence type="ECO:0000256" key="1">
    <source>
        <dbReference type="SAM" id="SignalP"/>
    </source>
</evidence>
<feature type="chain" id="PRO_5005209879" description="DUF4390 domain-containing protein" evidence="1">
    <location>
        <begin position="21"/>
        <end position="182"/>
    </location>
</feature>
<sequence>MKKVFVFFVLYFAFSSPLFAAEPPRIDGVRTTYDSELRFSFYVSGAFKKDLEDAINSGMPTSFTYVVKLYRKRDMWLDEQLGSWKFNHTVKYDALKQEYQVNIEEKNFVETTKDFDAAKAMMVTGNDVIISPIPALNKNEAYELKLMAELDVVRIPSVFKYLFFFVKLWDFKTDWYSHDFTI</sequence>
<organism evidence="2">
    <name type="scientific">uncultured delta proteobacterium Rifle_16ft_4_minimus_37851</name>
    <dbReference type="NCBI Taxonomy" id="1665181"/>
    <lineage>
        <taxon>Bacteria</taxon>
        <taxon>Deltaproteobacteria</taxon>
        <taxon>environmental samples</taxon>
    </lineage>
</organism>
<evidence type="ECO:0000313" key="2">
    <source>
        <dbReference type="EMBL" id="AKQ02961.1"/>
    </source>
</evidence>
<reference evidence="2" key="1">
    <citation type="journal article" date="2015" name="ISME J.">
        <title>Aquifer environment selects for microbial species cohorts in sediment and groundwater.</title>
        <authorList>
            <person name="Hug L.A."/>
            <person name="Thomas B.C."/>
            <person name="Brown C.T."/>
            <person name="Frischkorn K.R."/>
            <person name="Williams K.H."/>
            <person name="Tringe S.G."/>
            <person name="Banfield J.F."/>
        </authorList>
    </citation>
    <scope>NUCLEOTIDE SEQUENCE</scope>
</reference>
<dbReference type="EMBL" id="KT007006">
    <property type="protein sequence ID" value="AKQ02961.1"/>
    <property type="molecule type" value="Genomic_DNA"/>
</dbReference>
<keyword evidence="1" id="KW-0732">Signal</keyword>
<accession>A0A0H4T5I5</accession>
<evidence type="ECO:0008006" key="3">
    <source>
        <dbReference type="Google" id="ProtNLM"/>
    </source>
</evidence>
<dbReference type="Pfam" id="PF14334">
    <property type="entry name" value="DUF4390"/>
    <property type="match status" value="1"/>
</dbReference>